<feature type="domain" description="DUF4097" evidence="1">
    <location>
        <begin position="188"/>
        <end position="255"/>
    </location>
</feature>
<dbReference type="Gene3D" id="2.160.20.120">
    <property type="match status" value="1"/>
</dbReference>
<dbReference type="Pfam" id="PF13349">
    <property type="entry name" value="DUF4097"/>
    <property type="match status" value="2"/>
</dbReference>
<dbReference type="InterPro" id="IPR025164">
    <property type="entry name" value="Toastrack_DUF4097"/>
</dbReference>
<sequence length="257" mass="28062">MKIIGVCLITILTILISGIGFIFYTEGADAFSFNTVKIQENQQIQGDDIQNIYISSGSTDVELVKHSGNEIDIELDGEVSEKMKDAFDLKVSETNRTLEVELDRLMRPSFTVFAINKGTKLTIKIPSNMYQDIIVESSSGDIYVNGITSDKVDLQAKSGDITIKNSFAQTAFLKANSGDITGSDLLTVDAKTTSGDISLSTKENSFTLQFKSNSGEGEINVPGFLFEKKEEDLIVGKLGDGEYSMSIRTNSGDFLLN</sequence>
<feature type="domain" description="DUF4097" evidence="1">
    <location>
        <begin position="49"/>
        <end position="183"/>
    </location>
</feature>
<accession>A0A841QAV3</accession>
<name>A0A841QAV3_9BACI</name>
<dbReference type="AlphaFoldDB" id="A0A841QAV3"/>
<dbReference type="Proteomes" id="UP000581688">
    <property type="component" value="Unassembled WGS sequence"/>
</dbReference>
<keyword evidence="3" id="KW-1185">Reference proteome</keyword>
<gene>
    <name evidence="2" type="ORF">HNQ94_003832</name>
</gene>
<evidence type="ECO:0000313" key="2">
    <source>
        <dbReference type="EMBL" id="MBB6455332.1"/>
    </source>
</evidence>
<reference evidence="2 3" key="1">
    <citation type="submission" date="2020-08" db="EMBL/GenBank/DDBJ databases">
        <title>Genomic Encyclopedia of Type Strains, Phase IV (KMG-IV): sequencing the most valuable type-strain genomes for metagenomic binning, comparative biology and taxonomic classification.</title>
        <authorList>
            <person name="Goeker M."/>
        </authorList>
    </citation>
    <scope>NUCLEOTIDE SEQUENCE [LARGE SCALE GENOMIC DNA]</scope>
    <source>
        <strain evidence="2 3">DSM 19612</strain>
    </source>
</reference>
<dbReference type="EMBL" id="JACHGH010000019">
    <property type="protein sequence ID" value="MBB6455332.1"/>
    <property type="molecule type" value="Genomic_DNA"/>
</dbReference>
<evidence type="ECO:0000259" key="1">
    <source>
        <dbReference type="Pfam" id="PF13349"/>
    </source>
</evidence>
<comment type="caution">
    <text evidence="2">The sequence shown here is derived from an EMBL/GenBank/DDBJ whole genome shotgun (WGS) entry which is preliminary data.</text>
</comment>
<evidence type="ECO:0000313" key="3">
    <source>
        <dbReference type="Proteomes" id="UP000581688"/>
    </source>
</evidence>
<organism evidence="2 3">
    <name type="scientific">Salirhabdus euzebyi</name>
    <dbReference type="NCBI Taxonomy" id="394506"/>
    <lineage>
        <taxon>Bacteria</taxon>
        <taxon>Bacillati</taxon>
        <taxon>Bacillota</taxon>
        <taxon>Bacilli</taxon>
        <taxon>Bacillales</taxon>
        <taxon>Bacillaceae</taxon>
        <taxon>Salirhabdus</taxon>
    </lineage>
</organism>
<proteinExistence type="predicted"/>
<protein>
    <submittedName>
        <fullName evidence="2">DUF4097 and DUF4098 domain-containing protein YvlB</fullName>
    </submittedName>
</protein>
<dbReference type="RefSeq" id="WP_174497913.1">
    <property type="nucleotide sequence ID" value="NZ_CADDWK010000022.1"/>
</dbReference>